<feature type="region of interest" description="Disordered" evidence="1">
    <location>
        <begin position="84"/>
        <end position="117"/>
    </location>
</feature>
<protein>
    <submittedName>
        <fullName evidence="2">Uncharacterized protein</fullName>
    </submittedName>
</protein>
<accession>A0ABS8RXP1</accession>
<evidence type="ECO:0000256" key="1">
    <source>
        <dbReference type="SAM" id="MobiDB-lite"/>
    </source>
</evidence>
<name>A0ABS8RXP1_DATST</name>
<dbReference type="Proteomes" id="UP000823775">
    <property type="component" value="Unassembled WGS sequence"/>
</dbReference>
<comment type="caution">
    <text evidence="2">The sequence shown here is derived from an EMBL/GenBank/DDBJ whole genome shotgun (WGS) entry which is preliminary data.</text>
</comment>
<feature type="non-terminal residue" evidence="2">
    <location>
        <position position="1"/>
    </location>
</feature>
<evidence type="ECO:0000313" key="2">
    <source>
        <dbReference type="EMBL" id="MCD7451600.1"/>
    </source>
</evidence>
<proteinExistence type="predicted"/>
<feature type="non-terminal residue" evidence="2">
    <location>
        <position position="137"/>
    </location>
</feature>
<sequence>VANLIAKGQPQWATSRGLIHQRDLKFETRMWLDLVDVRLIPSQNTSKVPIEVVILLACIMYHANSVITLATKTDKDASVMTRAKYTGTKTPPPPSASTHTSVAPLHTNEFHSPTPPDLLNITQRAKMHESQLVRLAK</sequence>
<dbReference type="EMBL" id="JACEIK010000175">
    <property type="protein sequence ID" value="MCD7451600.1"/>
    <property type="molecule type" value="Genomic_DNA"/>
</dbReference>
<evidence type="ECO:0000313" key="3">
    <source>
        <dbReference type="Proteomes" id="UP000823775"/>
    </source>
</evidence>
<gene>
    <name evidence="2" type="ORF">HAX54_012761</name>
</gene>
<keyword evidence="3" id="KW-1185">Reference proteome</keyword>
<organism evidence="2 3">
    <name type="scientific">Datura stramonium</name>
    <name type="common">Jimsonweed</name>
    <name type="synonym">Common thornapple</name>
    <dbReference type="NCBI Taxonomy" id="4076"/>
    <lineage>
        <taxon>Eukaryota</taxon>
        <taxon>Viridiplantae</taxon>
        <taxon>Streptophyta</taxon>
        <taxon>Embryophyta</taxon>
        <taxon>Tracheophyta</taxon>
        <taxon>Spermatophyta</taxon>
        <taxon>Magnoliopsida</taxon>
        <taxon>eudicotyledons</taxon>
        <taxon>Gunneridae</taxon>
        <taxon>Pentapetalae</taxon>
        <taxon>asterids</taxon>
        <taxon>lamiids</taxon>
        <taxon>Solanales</taxon>
        <taxon>Solanaceae</taxon>
        <taxon>Solanoideae</taxon>
        <taxon>Datureae</taxon>
        <taxon>Datura</taxon>
    </lineage>
</organism>
<reference evidence="2 3" key="1">
    <citation type="journal article" date="2021" name="BMC Genomics">
        <title>Datura genome reveals duplications of psychoactive alkaloid biosynthetic genes and high mutation rate following tissue culture.</title>
        <authorList>
            <person name="Rajewski A."/>
            <person name="Carter-House D."/>
            <person name="Stajich J."/>
            <person name="Litt A."/>
        </authorList>
    </citation>
    <scope>NUCLEOTIDE SEQUENCE [LARGE SCALE GENOMIC DNA]</scope>
    <source>
        <strain evidence="2">AR-01</strain>
    </source>
</reference>